<keyword evidence="2" id="KW-1185">Reference proteome</keyword>
<protein>
    <submittedName>
        <fullName evidence="1">Uncharacterized protein</fullName>
    </submittedName>
</protein>
<evidence type="ECO:0000313" key="2">
    <source>
        <dbReference type="Proteomes" id="UP001172911"/>
    </source>
</evidence>
<evidence type="ECO:0000313" key="1">
    <source>
        <dbReference type="EMBL" id="MDO7789009.1"/>
    </source>
</evidence>
<accession>A0AAW7ZIN8</accession>
<dbReference type="RefSeq" id="WP_304545457.1">
    <property type="nucleotide sequence ID" value="NZ_JARPTC010000031.1"/>
</dbReference>
<dbReference type="EMBL" id="JARPTC010000031">
    <property type="protein sequence ID" value="MDO7789009.1"/>
    <property type="molecule type" value="Genomic_DNA"/>
</dbReference>
<dbReference type="AlphaFoldDB" id="A0AAW7ZIN8"/>
<gene>
    <name evidence="1" type="ORF">P6N53_17505</name>
</gene>
<name>A0AAW7ZIN8_9FIRM</name>
<organism evidence="1 2">
    <name type="scientific">Desulforamulus aquiferis</name>
    <dbReference type="NCBI Taxonomy" id="1397668"/>
    <lineage>
        <taxon>Bacteria</taxon>
        <taxon>Bacillati</taxon>
        <taxon>Bacillota</taxon>
        <taxon>Clostridia</taxon>
        <taxon>Eubacteriales</taxon>
        <taxon>Peptococcaceae</taxon>
        <taxon>Desulforamulus</taxon>
    </lineage>
</organism>
<sequence length="126" mass="14041">MSKLYFGGPLDTIKQIIQVGFFTGQILRTTLLDAMIDARNSVGLNRRFRPVVLVIHDTNPNNTKETDQGLEVVKEFSPDVSEIFLVKIDFNSPQLVRVAGTIPPLSLMDIGTYSKIYSSKKLAQKA</sequence>
<reference evidence="1" key="1">
    <citation type="journal article" date="2023" name="J. Hazard. Mater.">
        <title>Anaerobic biodegradation of pyrene and benzo[a]pyrene by a new sulfate-reducing Desulforamulus aquiferis strain DSA.</title>
        <authorList>
            <person name="Zhang Z."/>
            <person name="Sun J."/>
            <person name="Gong X."/>
            <person name="Wang C."/>
            <person name="Wang H."/>
        </authorList>
    </citation>
    <scope>NUCLEOTIDE SEQUENCE</scope>
    <source>
        <strain evidence="1">DSA</strain>
    </source>
</reference>
<reference evidence="1" key="2">
    <citation type="submission" date="2023-03" db="EMBL/GenBank/DDBJ databases">
        <authorList>
            <person name="Zhang Z."/>
        </authorList>
    </citation>
    <scope>NUCLEOTIDE SEQUENCE</scope>
    <source>
        <strain evidence="1">DSA</strain>
    </source>
</reference>
<proteinExistence type="predicted"/>
<dbReference type="Proteomes" id="UP001172911">
    <property type="component" value="Unassembled WGS sequence"/>
</dbReference>
<comment type="caution">
    <text evidence="1">The sequence shown here is derived from an EMBL/GenBank/DDBJ whole genome shotgun (WGS) entry which is preliminary data.</text>
</comment>